<dbReference type="InterPro" id="IPR019989">
    <property type="entry name" value="CRISPR-assoc_Csx13_N"/>
</dbReference>
<proteinExistence type="predicted"/>
<dbReference type="Proteomes" id="UP000012092">
    <property type="component" value="Unassembled WGS sequence"/>
</dbReference>
<gene>
    <name evidence="1" type="ORF">LEP1GSC116_2751</name>
</gene>
<dbReference type="AlphaFoldDB" id="M6RH38"/>
<dbReference type="GO" id="GO:0051607">
    <property type="term" value="P:defense response to virus"/>
    <property type="evidence" value="ECO:0007669"/>
    <property type="project" value="InterPro"/>
</dbReference>
<protein>
    <submittedName>
        <fullName evidence="1">CRISPR-associated protein Cas8a1/Csx13, MYXAN subtype-like protein</fullName>
    </submittedName>
</protein>
<sequence length="212" mass="24817">MPGAPPRFTHETSWIGTIADAFLLFFAPLSCSFAEIEPSRGTWCILIPELEDLETFERFRRDYEVNTINMFAGGPGDAALRYLTEMDLTGNKKDFSPNGCEVYVIGKVAWNKKQQVRRLMMRIHPTEKNFRIYKKMRGIFQNKIHLKKRIPHPNQKNRVLDPRIKTKLKRKKMKTIIGFPLLMRRLVLRKIWFRGNVGIINLQNLFRGISIP</sequence>
<evidence type="ECO:0000313" key="1">
    <source>
        <dbReference type="EMBL" id="EMO07492.1"/>
    </source>
</evidence>
<organism evidence="1 2">
    <name type="scientific">Leptospira interrogans serovar Icterohaemorrhagiae str. Verdun HP</name>
    <dbReference type="NCBI Taxonomy" id="1049910"/>
    <lineage>
        <taxon>Bacteria</taxon>
        <taxon>Pseudomonadati</taxon>
        <taxon>Spirochaetota</taxon>
        <taxon>Spirochaetia</taxon>
        <taxon>Leptospirales</taxon>
        <taxon>Leptospiraceae</taxon>
        <taxon>Leptospira</taxon>
    </lineage>
</organism>
<name>M6RH38_LEPIR</name>
<dbReference type="NCBIfam" id="TIGR03485">
    <property type="entry name" value="cas_csx13_N"/>
    <property type="match status" value="1"/>
</dbReference>
<reference evidence="1 2" key="1">
    <citation type="submission" date="2013-01" db="EMBL/GenBank/DDBJ databases">
        <authorList>
            <person name="Harkins D.M."/>
            <person name="Durkin A.S."/>
            <person name="Brinkac L.M."/>
            <person name="Haft D.H."/>
            <person name="Selengut J.D."/>
            <person name="Sanka R."/>
            <person name="DePew J."/>
            <person name="Purushe J."/>
            <person name="Picardeau M."/>
            <person name="Werts C."/>
            <person name="Goarant C."/>
            <person name="Vinetz J.M."/>
            <person name="Sutton G.G."/>
            <person name="Nierman W.C."/>
            <person name="Fouts D.E."/>
        </authorList>
    </citation>
    <scope>NUCLEOTIDE SEQUENCE [LARGE SCALE GENOMIC DNA]</scope>
    <source>
        <strain evidence="1 2">Verdun HP</strain>
    </source>
</reference>
<accession>M6RH38</accession>
<comment type="caution">
    <text evidence="1">The sequence shown here is derived from an EMBL/GenBank/DDBJ whole genome shotgun (WGS) entry which is preliminary data.</text>
</comment>
<evidence type="ECO:0000313" key="2">
    <source>
        <dbReference type="Proteomes" id="UP000012092"/>
    </source>
</evidence>
<dbReference type="EMBL" id="AHNZ02000016">
    <property type="protein sequence ID" value="EMO07492.1"/>
    <property type="molecule type" value="Genomic_DNA"/>
</dbReference>